<accession>A0A921MKU6</accession>
<evidence type="ECO:0000313" key="3">
    <source>
        <dbReference type="EMBL" id="HJG85549.1"/>
    </source>
</evidence>
<dbReference type="AlphaFoldDB" id="A0A921MKU6"/>
<sequence length="174" mass="18411">MKGTFPWERLPQKAAELFQKYKYVLLVIAAGIVLLLLPLDGEESPSDSGAERQAEHSGETFQVEEMERKLEQALSRVDGAGEVTVVLTVKSGARQILAQDSSRSGEESTTSTVVVSTGSGTEDAVVLQQVYPQYQGALVVCPGGGDPAVCLRLVDAVSALTGLGADKISICKSK</sequence>
<comment type="caution">
    <text evidence="3">The sequence shown here is derived from an EMBL/GenBank/DDBJ whole genome shotgun (WGS) entry which is preliminary data.</text>
</comment>
<evidence type="ECO:0000256" key="1">
    <source>
        <dbReference type="SAM" id="MobiDB-lite"/>
    </source>
</evidence>
<proteinExistence type="predicted"/>
<feature type="compositionally biased region" description="Basic and acidic residues" evidence="1">
    <location>
        <begin position="49"/>
        <end position="58"/>
    </location>
</feature>
<dbReference type="RefSeq" id="WP_295368971.1">
    <property type="nucleotide sequence ID" value="NZ_DYUC01000009.1"/>
</dbReference>
<dbReference type="Proteomes" id="UP000760668">
    <property type="component" value="Unassembled WGS sequence"/>
</dbReference>
<keyword evidence="2" id="KW-0812">Transmembrane</keyword>
<reference evidence="3" key="2">
    <citation type="submission" date="2021-09" db="EMBL/GenBank/DDBJ databases">
        <authorList>
            <person name="Gilroy R."/>
        </authorList>
    </citation>
    <scope>NUCLEOTIDE SEQUENCE</scope>
    <source>
        <strain evidence="3">CHK179-5677</strain>
    </source>
</reference>
<evidence type="ECO:0000313" key="4">
    <source>
        <dbReference type="Proteomes" id="UP000760668"/>
    </source>
</evidence>
<feature type="region of interest" description="Disordered" evidence="1">
    <location>
        <begin position="43"/>
        <end position="62"/>
    </location>
</feature>
<reference evidence="3" key="1">
    <citation type="journal article" date="2021" name="PeerJ">
        <title>Extensive microbial diversity within the chicken gut microbiome revealed by metagenomics and culture.</title>
        <authorList>
            <person name="Gilroy R."/>
            <person name="Ravi A."/>
            <person name="Getino M."/>
            <person name="Pursley I."/>
            <person name="Horton D.L."/>
            <person name="Alikhan N.F."/>
            <person name="Baker D."/>
            <person name="Gharbi K."/>
            <person name="Hall N."/>
            <person name="Watson M."/>
            <person name="Adriaenssens E.M."/>
            <person name="Foster-Nyarko E."/>
            <person name="Jarju S."/>
            <person name="Secka A."/>
            <person name="Antonio M."/>
            <person name="Oren A."/>
            <person name="Chaudhuri R.R."/>
            <person name="La Ragione R."/>
            <person name="Hildebrand F."/>
            <person name="Pallen M.J."/>
        </authorList>
    </citation>
    <scope>NUCLEOTIDE SEQUENCE</scope>
    <source>
        <strain evidence="3">CHK179-5677</strain>
    </source>
</reference>
<feature type="transmembrane region" description="Helical" evidence="2">
    <location>
        <begin position="21"/>
        <end position="39"/>
    </location>
</feature>
<keyword evidence="2" id="KW-1133">Transmembrane helix</keyword>
<evidence type="ECO:0000256" key="2">
    <source>
        <dbReference type="SAM" id="Phobius"/>
    </source>
</evidence>
<dbReference type="EMBL" id="DYUC01000009">
    <property type="protein sequence ID" value="HJG85549.1"/>
    <property type="molecule type" value="Genomic_DNA"/>
</dbReference>
<protein>
    <submittedName>
        <fullName evidence="3">Stage III sporulation protein AG</fullName>
    </submittedName>
</protein>
<gene>
    <name evidence="3" type="ORF">K8V01_00760</name>
</gene>
<name>A0A921MKU6_9FIRM</name>
<keyword evidence="2" id="KW-0472">Membrane</keyword>
<organism evidence="3 4">
    <name type="scientific">Pseudoflavonifractor capillosus</name>
    <dbReference type="NCBI Taxonomy" id="106588"/>
    <lineage>
        <taxon>Bacteria</taxon>
        <taxon>Bacillati</taxon>
        <taxon>Bacillota</taxon>
        <taxon>Clostridia</taxon>
        <taxon>Eubacteriales</taxon>
        <taxon>Oscillospiraceae</taxon>
        <taxon>Pseudoflavonifractor</taxon>
    </lineage>
</organism>